<comment type="caution">
    <text evidence="1">The sequence shown here is derived from an EMBL/GenBank/DDBJ whole genome shotgun (WGS) entry which is preliminary data.</text>
</comment>
<accession>A0ACB8A9E8</accession>
<reference evidence="1" key="1">
    <citation type="journal article" date="2021" name="New Phytol.">
        <title>Evolutionary innovations through gain and loss of genes in the ectomycorrhizal Boletales.</title>
        <authorList>
            <person name="Wu G."/>
            <person name="Miyauchi S."/>
            <person name="Morin E."/>
            <person name="Kuo A."/>
            <person name="Drula E."/>
            <person name="Varga T."/>
            <person name="Kohler A."/>
            <person name="Feng B."/>
            <person name="Cao Y."/>
            <person name="Lipzen A."/>
            <person name="Daum C."/>
            <person name="Hundley H."/>
            <person name="Pangilinan J."/>
            <person name="Johnson J."/>
            <person name="Barry K."/>
            <person name="LaButti K."/>
            <person name="Ng V."/>
            <person name="Ahrendt S."/>
            <person name="Min B."/>
            <person name="Choi I.G."/>
            <person name="Park H."/>
            <person name="Plett J.M."/>
            <person name="Magnuson J."/>
            <person name="Spatafora J.W."/>
            <person name="Nagy L.G."/>
            <person name="Henrissat B."/>
            <person name="Grigoriev I.V."/>
            <person name="Yang Z.L."/>
            <person name="Xu J."/>
            <person name="Martin F.M."/>
        </authorList>
    </citation>
    <scope>NUCLEOTIDE SEQUENCE</scope>
    <source>
        <strain evidence="1">ATCC 28755</strain>
    </source>
</reference>
<name>A0ACB8A9E8_9AGAM</name>
<keyword evidence="2" id="KW-1185">Reference proteome</keyword>
<evidence type="ECO:0000313" key="1">
    <source>
        <dbReference type="EMBL" id="KAH7909631.1"/>
    </source>
</evidence>
<dbReference type="EMBL" id="MU267749">
    <property type="protein sequence ID" value="KAH7909631.1"/>
    <property type="molecule type" value="Genomic_DNA"/>
</dbReference>
<proteinExistence type="predicted"/>
<protein>
    <submittedName>
        <fullName evidence="1">Uncharacterized protein</fullName>
    </submittedName>
</protein>
<gene>
    <name evidence="1" type="ORF">BJ138DRAFT_1102509</name>
</gene>
<evidence type="ECO:0000313" key="2">
    <source>
        <dbReference type="Proteomes" id="UP000790377"/>
    </source>
</evidence>
<organism evidence="1 2">
    <name type="scientific">Hygrophoropsis aurantiaca</name>
    <dbReference type="NCBI Taxonomy" id="72124"/>
    <lineage>
        <taxon>Eukaryota</taxon>
        <taxon>Fungi</taxon>
        <taxon>Dikarya</taxon>
        <taxon>Basidiomycota</taxon>
        <taxon>Agaricomycotina</taxon>
        <taxon>Agaricomycetes</taxon>
        <taxon>Agaricomycetidae</taxon>
        <taxon>Boletales</taxon>
        <taxon>Coniophorineae</taxon>
        <taxon>Hygrophoropsidaceae</taxon>
        <taxon>Hygrophoropsis</taxon>
    </lineage>
</organism>
<dbReference type="Proteomes" id="UP000790377">
    <property type="component" value="Unassembled WGS sequence"/>
</dbReference>
<sequence length="145" mass="15495">MKLLSLVTLLFATATAYASVGIQAPKANASIRQGQMTDFEIARIGPIEDCKEHGVTLELVHCGKTCPNAHKAAGHGHTLYDGKFDPTEKEVGGVYQSIERAIPKTFKTGKALLVLTNKCQKPGESLTPPEVTSTVITIAPGRHTL</sequence>